<dbReference type="SUPFAM" id="SSF51283">
    <property type="entry name" value="dUTPase-like"/>
    <property type="match status" value="1"/>
</dbReference>
<evidence type="ECO:0000313" key="4">
    <source>
        <dbReference type="Proteomes" id="UP000223071"/>
    </source>
</evidence>
<name>A0A2A9HC83_TEPT2</name>
<dbReference type="CDD" id="cd07557">
    <property type="entry name" value="trimeric_dUTPase"/>
    <property type="match status" value="1"/>
</dbReference>
<dbReference type="PANTHER" id="PTHR42680:SF3">
    <property type="entry name" value="DCTP DEAMINASE"/>
    <property type="match status" value="1"/>
</dbReference>
<evidence type="ECO:0000256" key="2">
    <source>
        <dbReference type="ARBA" id="ARBA00023080"/>
    </source>
</evidence>
<sequence>MILSDTAILDALRDGRLRIDPPPAVPAPGGNPGAFDPTSVNLRLGRLLRIPATGVSITFDPTAGRVGPTLERLYDPYEIPPEGFVLDPGRFILGMTMERIGLPLPPELPAGVAERGCLAGRVEGKSSLARMGLLIHFTAPTIHAGFEGTIALEMMNLGPAGIRLRAGMPICQLILEPVVGTPLSAGGQFLGQADPAGRG</sequence>
<evidence type="ECO:0000313" key="3">
    <source>
        <dbReference type="EMBL" id="PFG73574.1"/>
    </source>
</evidence>
<dbReference type="Gene3D" id="2.70.40.10">
    <property type="match status" value="1"/>
</dbReference>
<dbReference type="AlphaFoldDB" id="A0A2A9HC83"/>
<dbReference type="InterPro" id="IPR011962">
    <property type="entry name" value="dCTP_deaminase"/>
</dbReference>
<dbReference type="GO" id="GO:0015949">
    <property type="term" value="P:nucleobase-containing small molecule interconversion"/>
    <property type="evidence" value="ECO:0007669"/>
    <property type="project" value="TreeGrafter"/>
</dbReference>
<dbReference type="GO" id="GO:0008829">
    <property type="term" value="F:dCTP deaminase activity"/>
    <property type="evidence" value="ECO:0007669"/>
    <property type="project" value="InterPro"/>
</dbReference>
<dbReference type="InterPro" id="IPR036157">
    <property type="entry name" value="dUTPase-like_sf"/>
</dbReference>
<reference evidence="3 4" key="1">
    <citation type="submission" date="2017-09" db="EMBL/GenBank/DDBJ databases">
        <title>Sequencing the genomes of two abundant thermophiles in Great Basin hot springs: Thermocrinis jamiesonii and novel Chloroflexi Thermoflexus hugenholtzii.</title>
        <authorList>
            <person name="Hedlund B."/>
        </authorList>
    </citation>
    <scope>NUCLEOTIDE SEQUENCE [LARGE SCALE GENOMIC DNA]</scope>
    <source>
        <strain evidence="3 4">G233</strain>
    </source>
</reference>
<keyword evidence="2" id="KW-0546">Nucleotide metabolism</keyword>
<gene>
    <name evidence="3" type="ORF">A9A59_0775</name>
</gene>
<keyword evidence="1" id="KW-0378">Hydrolase</keyword>
<accession>A0A2A9HC83</accession>
<dbReference type="PANTHER" id="PTHR42680">
    <property type="entry name" value="DCTP DEAMINASE"/>
    <property type="match status" value="1"/>
</dbReference>
<dbReference type="GO" id="GO:0006229">
    <property type="term" value="P:dUTP biosynthetic process"/>
    <property type="evidence" value="ECO:0007669"/>
    <property type="project" value="InterPro"/>
</dbReference>
<dbReference type="Pfam" id="PF22769">
    <property type="entry name" value="DCD"/>
    <property type="match status" value="1"/>
</dbReference>
<dbReference type="EMBL" id="PDJQ01000001">
    <property type="protein sequence ID" value="PFG73574.1"/>
    <property type="molecule type" value="Genomic_DNA"/>
</dbReference>
<dbReference type="InterPro" id="IPR033704">
    <property type="entry name" value="dUTPase_trimeric"/>
</dbReference>
<dbReference type="Proteomes" id="UP000223071">
    <property type="component" value="Unassembled WGS sequence"/>
</dbReference>
<keyword evidence="4" id="KW-1185">Reference proteome</keyword>
<evidence type="ECO:0000256" key="1">
    <source>
        <dbReference type="ARBA" id="ARBA00022801"/>
    </source>
</evidence>
<organism evidence="3 4">
    <name type="scientific">Tepidiforma thermophila (strain KCTC 52669 / CGMCC 1.13589 / G233)</name>
    <dbReference type="NCBI Taxonomy" id="2761530"/>
    <lineage>
        <taxon>Bacteria</taxon>
        <taxon>Bacillati</taxon>
        <taxon>Chloroflexota</taxon>
        <taxon>Tepidiformia</taxon>
        <taxon>Tepidiformales</taxon>
        <taxon>Tepidiformaceae</taxon>
        <taxon>Tepidiforma</taxon>
    </lineage>
</organism>
<proteinExistence type="predicted"/>
<protein>
    <submittedName>
        <fullName evidence="3">dCTP deaminase</fullName>
    </submittedName>
</protein>
<dbReference type="NCBIfam" id="TIGR02274">
    <property type="entry name" value="dCTP_deam"/>
    <property type="match status" value="1"/>
</dbReference>
<dbReference type="RefSeq" id="WP_098503026.1">
    <property type="nucleotide sequence ID" value="NZ_PDJQ01000001.1"/>
</dbReference>
<comment type="caution">
    <text evidence="3">The sequence shown here is derived from an EMBL/GenBank/DDBJ whole genome shotgun (WGS) entry which is preliminary data.</text>
</comment>